<dbReference type="HOGENOM" id="CLU_3421103_0_0_0"/>
<proteinExistence type="predicted"/>
<keyword evidence="2" id="KW-1185">Reference proteome</keyword>
<organism evidence="1 2">
    <name type="scientific">Parachlamydia acanthamoebae (strain UV7)</name>
    <dbReference type="NCBI Taxonomy" id="765952"/>
    <lineage>
        <taxon>Bacteria</taxon>
        <taxon>Pseudomonadati</taxon>
        <taxon>Chlamydiota</taxon>
        <taxon>Chlamydiia</taxon>
        <taxon>Parachlamydiales</taxon>
        <taxon>Parachlamydiaceae</taxon>
        <taxon>Parachlamydia</taxon>
    </lineage>
</organism>
<reference evidence="1 2" key="2">
    <citation type="journal article" date="2011" name="Mol. Biol. Evol.">
        <title>Unity in variety--the pan-genome of the Chlamydiae.</title>
        <authorList>
            <person name="Collingro A."/>
            <person name="Tischler P."/>
            <person name="Weinmaier T."/>
            <person name="Penz T."/>
            <person name="Heinz E."/>
            <person name="Brunham R.C."/>
            <person name="Read T.D."/>
            <person name="Bavoil P.M."/>
            <person name="Sachse K."/>
            <person name="Kahane S."/>
            <person name="Friedman M.G."/>
            <person name="Rattei T."/>
            <person name="Myers G.S."/>
            <person name="Horn M."/>
        </authorList>
    </citation>
    <scope>NUCLEOTIDE SEQUENCE [LARGE SCALE GENOMIC DNA]</scope>
    <source>
        <strain evidence="2">UV7</strain>
    </source>
</reference>
<dbReference type="AlphaFoldDB" id="F8KXP2"/>
<evidence type="ECO:0000313" key="2">
    <source>
        <dbReference type="Proteomes" id="UP000000495"/>
    </source>
</evidence>
<dbReference type="EMBL" id="FR872580">
    <property type="protein sequence ID" value="CCB87563.1"/>
    <property type="molecule type" value="Genomic_DNA"/>
</dbReference>
<dbReference type="KEGG" id="puv:PUV_26130"/>
<name>F8KXP2_PARAV</name>
<evidence type="ECO:0000313" key="1">
    <source>
        <dbReference type="EMBL" id="CCB87563.1"/>
    </source>
</evidence>
<sequence>MGLLLFSVNFKGVGFFKQKKNKGL</sequence>
<gene>
    <name evidence="1" type="ordered locus">PUV_26130</name>
</gene>
<accession>F8KXP2</accession>
<reference key="1">
    <citation type="journal article" date="2011" name="Mol. Biol. Evol.">
        <title>Unity in variety -- the pan-genome of the Chlamydiae.</title>
        <authorList>
            <person name="Collingro A."/>
            <person name="Tischler P."/>
            <person name="Weinmaier T."/>
            <person name="Penz T."/>
            <person name="Heinz E."/>
            <person name="Brunham R.C."/>
            <person name="Read T.D."/>
            <person name="Bavoil P.M."/>
            <person name="Sachse K."/>
            <person name="Kahane S."/>
            <person name="Friedman M.G."/>
            <person name="Rattei T."/>
            <person name="Myers G.S.A."/>
            <person name="Horn M."/>
        </authorList>
    </citation>
    <scope>NUCLEOTIDE SEQUENCE</scope>
    <source>
        <strain>UV7</strain>
    </source>
</reference>
<dbReference type="Proteomes" id="UP000000495">
    <property type="component" value="Chromosome"/>
</dbReference>
<protein>
    <submittedName>
        <fullName evidence="1">Uncharacterized protein</fullName>
    </submittedName>
</protein>